<reference evidence="4" key="2">
    <citation type="submission" date="2025-08" db="UniProtKB">
        <authorList>
            <consortium name="Ensembl"/>
        </authorList>
    </citation>
    <scope>IDENTIFICATION</scope>
</reference>
<feature type="chain" id="PRO_5034451691" evidence="2">
    <location>
        <begin position="20"/>
        <end position="516"/>
    </location>
</feature>
<feature type="signal peptide" evidence="2">
    <location>
        <begin position="1"/>
        <end position="19"/>
    </location>
</feature>
<dbReference type="Pfam" id="PF13517">
    <property type="entry name" value="FG-GAP_3"/>
    <property type="match status" value="2"/>
</dbReference>
<proteinExistence type="predicted"/>
<keyword evidence="1 2" id="KW-0732">Signal</keyword>
<evidence type="ECO:0000313" key="4">
    <source>
        <dbReference type="Ensembl" id="ENSNFUP00015026986.1"/>
    </source>
</evidence>
<dbReference type="InterPro" id="IPR027039">
    <property type="entry name" value="Crtac1"/>
</dbReference>
<accession>A0A8C6NUK8</accession>
<dbReference type="GO" id="GO:0007413">
    <property type="term" value="P:axonal fasciculation"/>
    <property type="evidence" value="ECO:0007669"/>
    <property type="project" value="TreeGrafter"/>
</dbReference>
<dbReference type="InterPro" id="IPR011519">
    <property type="entry name" value="UnbV_ASPIC"/>
</dbReference>
<reference evidence="4" key="1">
    <citation type="submission" date="2014-08" db="EMBL/GenBank/DDBJ databases">
        <authorList>
            <person name="Senf B."/>
            <person name="Petzold A."/>
            <person name="Downie B.R."/>
            <person name="Koch P."/>
            <person name="Platzer M."/>
        </authorList>
    </citation>
    <scope>NUCLEOTIDE SEQUENCE [LARGE SCALE GENOMIC DNA]</scope>
    <source>
        <strain evidence="4">GRZ</strain>
    </source>
</reference>
<evidence type="ECO:0000256" key="1">
    <source>
        <dbReference type="ARBA" id="ARBA00022729"/>
    </source>
</evidence>
<gene>
    <name evidence="4" type="primary">CRTAC1</name>
    <name evidence="4" type="synonym">crtac1a</name>
</gene>
<keyword evidence="5" id="KW-1185">Reference proteome</keyword>
<dbReference type="SUPFAM" id="SSF69318">
    <property type="entry name" value="Integrin alpha N-terminal domain"/>
    <property type="match status" value="1"/>
</dbReference>
<dbReference type="InterPro" id="IPR028994">
    <property type="entry name" value="Integrin_alpha_N"/>
</dbReference>
<feature type="domain" description="ASPIC/UnbV" evidence="3">
    <location>
        <begin position="401"/>
        <end position="455"/>
    </location>
</feature>
<organism evidence="4 5">
    <name type="scientific">Nothobranchius furzeri</name>
    <name type="common">Turquoise killifish</name>
    <dbReference type="NCBI Taxonomy" id="105023"/>
    <lineage>
        <taxon>Eukaryota</taxon>
        <taxon>Metazoa</taxon>
        <taxon>Chordata</taxon>
        <taxon>Craniata</taxon>
        <taxon>Vertebrata</taxon>
        <taxon>Euteleostomi</taxon>
        <taxon>Actinopterygii</taxon>
        <taxon>Neopterygii</taxon>
        <taxon>Teleostei</taxon>
        <taxon>Neoteleostei</taxon>
        <taxon>Acanthomorphata</taxon>
        <taxon>Ovalentaria</taxon>
        <taxon>Atherinomorphae</taxon>
        <taxon>Cyprinodontiformes</taxon>
        <taxon>Nothobranchiidae</taxon>
        <taxon>Nothobranchius</taxon>
    </lineage>
</organism>
<dbReference type="PANTHER" id="PTHR16026">
    <property type="entry name" value="CARTILAGE ACIDIC PROTEIN 1"/>
    <property type="match status" value="1"/>
</dbReference>
<dbReference type="Pfam" id="PF07593">
    <property type="entry name" value="UnbV_ASPIC"/>
    <property type="match status" value="1"/>
</dbReference>
<protein>
    <submittedName>
        <fullName evidence="4">Cartilage acidic protein 1a</fullName>
    </submittedName>
</protein>
<name>A0A8C6NUK8_NOTFU</name>
<dbReference type="Ensembl" id="ENSNFUT00015028194.1">
    <property type="protein sequence ID" value="ENSNFUP00015026986.1"/>
    <property type="gene ID" value="ENSNFUG00015013043.1"/>
</dbReference>
<dbReference type="AlphaFoldDB" id="A0A8C6NUK8"/>
<dbReference type="Proteomes" id="UP000694548">
    <property type="component" value="Chromosome sgr02"/>
</dbReference>
<dbReference type="InterPro" id="IPR013517">
    <property type="entry name" value="FG-GAP"/>
</dbReference>
<dbReference type="Gene3D" id="2.130.10.130">
    <property type="entry name" value="Integrin alpha, N-terminal"/>
    <property type="match status" value="1"/>
</dbReference>
<evidence type="ECO:0000259" key="3">
    <source>
        <dbReference type="Pfam" id="PF07593"/>
    </source>
</evidence>
<dbReference type="PANTHER" id="PTHR16026:SF1">
    <property type="entry name" value="CARTILAGE ACIDIC PROTEIN 1A ISOFORM X1"/>
    <property type="match status" value="1"/>
</dbReference>
<evidence type="ECO:0000256" key="2">
    <source>
        <dbReference type="SAM" id="SignalP"/>
    </source>
</evidence>
<evidence type="ECO:0000313" key="5">
    <source>
        <dbReference type="Proteomes" id="UP000694548"/>
    </source>
</evidence>
<sequence length="516" mass="55432">MWIAGVLLLLVTHWHASESQDSQPMFQVITQTMLPPDSMHNPTQLNYGMAVTDVDGDGDLEVVVAGYNGPNLVLKYDHAQSKLVNIAIDDVNSPYYALRDRQGSAIGVTACDVDGDGREEIYFLNTNNAYSGRATYSDKLFKFRNGRYEDLLSDDLNIGRGVANQMAGRSVACVDRKGTGRYAVYVANYAQGRVGPHALLEMDEAASDVSRGVIALSDVAAAAGVNKLTGVQDQFQHGRGVALADFNGDGKTDIVYGNWNGPHRLFLQTSDSKFHNIADSQFAAPSPIRTVIAADLDNDKELEVFFNNIAYRGNAPNRLFRVSRKSNADPSIQELNVGDAAEPQGRGTGGTVTDLDGDGQLDLLLAHGESAQQPISVFKVTQGSSNNWLRVVPRTQFGAFARGAKVTAFTNQSGALTRIIDGGSGYLCEMEPVAHFGLGTDVVKVLEVSWPDGTTMSRALESGKMNSVVEITYPKEGEAAVLAGDTQCGDGFTVRNGHCEVCRDAFTTGGSEVITV</sequence>
<reference evidence="4" key="3">
    <citation type="submission" date="2025-09" db="UniProtKB">
        <authorList>
            <consortium name="Ensembl"/>
        </authorList>
    </citation>
    <scope>IDENTIFICATION</scope>
</reference>
<dbReference type="GeneTree" id="ENSGT00390000013726"/>